<dbReference type="EMBL" id="UINC01002053">
    <property type="protein sequence ID" value="SUZ92368.1"/>
    <property type="molecule type" value="Genomic_DNA"/>
</dbReference>
<dbReference type="InterPro" id="IPR013096">
    <property type="entry name" value="Cupin_2"/>
</dbReference>
<feature type="domain" description="Cupin type-2" evidence="1">
    <location>
        <begin position="44"/>
        <end position="114"/>
    </location>
</feature>
<dbReference type="AlphaFoldDB" id="A0A381RN47"/>
<dbReference type="SUPFAM" id="SSF51182">
    <property type="entry name" value="RmlC-like cupins"/>
    <property type="match status" value="1"/>
</dbReference>
<sequence>MSLDLKRKVITVRPQEAIATKQNLPYYVGISEETAGAKGLSMNMVVIPPGSSPKAHYHKDFETAIYLLKGRVETRFGENLKESMINEEGDFVFIPPGVPHKPVNLSDTEPALAIVSRNDPNEHENVVAYEEK</sequence>
<dbReference type="PANTHER" id="PTHR40112">
    <property type="entry name" value="H2HPP ISOMERASE"/>
    <property type="match status" value="1"/>
</dbReference>
<name>A0A381RN47_9ZZZZ</name>
<dbReference type="Gene3D" id="2.60.120.10">
    <property type="entry name" value="Jelly Rolls"/>
    <property type="match status" value="1"/>
</dbReference>
<proteinExistence type="predicted"/>
<dbReference type="InterPro" id="IPR014710">
    <property type="entry name" value="RmlC-like_jellyroll"/>
</dbReference>
<dbReference type="Pfam" id="PF07883">
    <property type="entry name" value="Cupin_2"/>
    <property type="match status" value="1"/>
</dbReference>
<dbReference type="InterPro" id="IPR052535">
    <property type="entry name" value="Bacilysin_H2HPP_isomerase"/>
</dbReference>
<reference evidence="2" key="1">
    <citation type="submission" date="2018-05" db="EMBL/GenBank/DDBJ databases">
        <authorList>
            <person name="Lanie J.A."/>
            <person name="Ng W.-L."/>
            <person name="Kazmierczak K.M."/>
            <person name="Andrzejewski T.M."/>
            <person name="Davidsen T.M."/>
            <person name="Wayne K.J."/>
            <person name="Tettelin H."/>
            <person name="Glass J.I."/>
            <person name="Rusch D."/>
            <person name="Podicherti R."/>
            <person name="Tsui H.-C.T."/>
            <person name="Winkler M.E."/>
        </authorList>
    </citation>
    <scope>NUCLEOTIDE SEQUENCE</scope>
</reference>
<accession>A0A381RN47</accession>
<organism evidence="2">
    <name type="scientific">marine metagenome</name>
    <dbReference type="NCBI Taxonomy" id="408172"/>
    <lineage>
        <taxon>unclassified sequences</taxon>
        <taxon>metagenomes</taxon>
        <taxon>ecological metagenomes</taxon>
    </lineage>
</organism>
<dbReference type="PIRSF" id="PIRSF037087">
    <property type="entry name" value="UCP037087"/>
    <property type="match status" value="1"/>
</dbReference>
<evidence type="ECO:0000313" key="2">
    <source>
        <dbReference type="EMBL" id="SUZ92368.1"/>
    </source>
</evidence>
<evidence type="ECO:0000259" key="1">
    <source>
        <dbReference type="Pfam" id="PF07883"/>
    </source>
</evidence>
<dbReference type="InterPro" id="IPR017102">
    <property type="entry name" value="UCP037087"/>
</dbReference>
<protein>
    <recommendedName>
        <fullName evidence="1">Cupin type-2 domain-containing protein</fullName>
    </recommendedName>
</protein>
<gene>
    <name evidence="2" type="ORF">METZ01_LOCUS45222</name>
</gene>
<dbReference type="InterPro" id="IPR011051">
    <property type="entry name" value="RmlC_Cupin_sf"/>
</dbReference>
<dbReference type="PANTHER" id="PTHR40112:SF1">
    <property type="entry name" value="H2HPP ISOMERASE"/>
    <property type="match status" value="1"/>
</dbReference>
<dbReference type="CDD" id="cd02210">
    <property type="entry name" value="cupin_BLR2406-like"/>
    <property type="match status" value="1"/>
</dbReference>